<feature type="transmembrane region" description="Helical" evidence="6">
    <location>
        <begin position="64"/>
        <end position="88"/>
    </location>
</feature>
<accession>A0AAW0LT85</accession>
<evidence type="ECO:0000256" key="2">
    <source>
        <dbReference type="ARBA" id="ARBA00022692"/>
    </source>
</evidence>
<keyword evidence="8" id="KW-1185">Reference proteome</keyword>
<organism evidence="7 8">
    <name type="scientific">Quercus suber</name>
    <name type="common">Cork oak</name>
    <dbReference type="NCBI Taxonomy" id="58331"/>
    <lineage>
        <taxon>Eukaryota</taxon>
        <taxon>Viridiplantae</taxon>
        <taxon>Streptophyta</taxon>
        <taxon>Embryophyta</taxon>
        <taxon>Tracheophyta</taxon>
        <taxon>Spermatophyta</taxon>
        <taxon>Magnoliopsida</taxon>
        <taxon>eudicotyledons</taxon>
        <taxon>Gunneridae</taxon>
        <taxon>Pentapetalae</taxon>
        <taxon>rosids</taxon>
        <taxon>fabids</taxon>
        <taxon>Fagales</taxon>
        <taxon>Fagaceae</taxon>
        <taxon>Quercus</taxon>
    </lineage>
</organism>
<dbReference type="PANTHER" id="PTHR24222">
    <property type="entry name" value="ABC TRANSPORTER B FAMILY"/>
    <property type="match status" value="1"/>
</dbReference>
<feature type="compositionally biased region" description="Low complexity" evidence="5">
    <location>
        <begin position="11"/>
        <end position="21"/>
    </location>
</feature>
<evidence type="ECO:0000256" key="3">
    <source>
        <dbReference type="ARBA" id="ARBA00022989"/>
    </source>
</evidence>
<comment type="caution">
    <text evidence="7">The sequence shown here is derived from an EMBL/GenBank/DDBJ whole genome shotgun (WGS) entry which is preliminary data.</text>
</comment>
<feature type="region of interest" description="Disordered" evidence="5">
    <location>
        <begin position="1"/>
        <end position="45"/>
    </location>
</feature>
<keyword evidence="3 6" id="KW-1133">Transmembrane helix</keyword>
<dbReference type="Proteomes" id="UP000237347">
    <property type="component" value="Unassembled WGS sequence"/>
</dbReference>
<sequence length="119" mass="12675">MAVENGLGSQTNTNAAATSKSNAEEEKTSSMNGDQEDSKKIKGDEKTNTVPFRKLFSFADSTDILLMILGTIGAVGNGMCMPLMTLLFGELANSFGQNQNSPNIVDTVSKVQIFCISCN</sequence>
<reference evidence="7 8" key="1">
    <citation type="journal article" date="2018" name="Sci. Data">
        <title>The draft genome sequence of cork oak.</title>
        <authorList>
            <person name="Ramos A.M."/>
            <person name="Usie A."/>
            <person name="Barbosa P."/>
            <person name="Barros P.M."/>
            <person name="Capote T."/>
            <person name="Chaves I."/>
            <person name="Simoes F."/>
            <person name="Abreu I."/>
            <person name="Carrasquinho I."/>
            <person name="Faro C."/>
            <person name="Guimaraes J.B."/>
            <person name="Mendonca D."/>
            <person name="Nobrega F."/>
            <person name="Rodrigues L."/>
            <person name="Saibo N.J.M."/>
            <person name="Varela M.C."/>
            <person name="Egas C."/>
            <person name="Matos J."/>
            <person name="Miguel C.M."/>
            <person name="Oliveira M.M."/>
            <person name="Ricardo C.P."/>
            <person name="Goncalves S."/>
        </authorList>
    </citation>
    <scope>NUCLEOTIDE SEQUENCE [LARGE SCALE GENOMIC DNA]</scope>
    <source>
        <strain evidence="8">cv. HL8</strain>
    </source>
</reference>
<dbReference type="GO" id="GO:0005524">
    <property type="term" value="F:ATP binding"/>
    <property type="evidence" value="ECO:0007669"/>
    <property type="project" value="InterPro"/>
</dbReference>
<dbReference type="PANTHER" id="PTHR24222:SF63">
    <property type="entry name" value="ATP BINDING CASSETTE SUBFAMILY B"/>
    <property type="match status" value="1"/>
</dbReference>
<gene>
    <name evidence="7" type="primary">ABCB12</name>
    <name evidence="7" type="ORF">CFP56_035152</name>
</gene>
<keyword evidence="4 6" id="KW-0472">Membrane</keyword>
<dbReference type="GO" id="GO:0005886">
    <property type="term" value="C:plasma membrane"/>
    <property type="evidence" value="ECO:0007669"/>
    <property type="project" value="TreeGrafter"/>
</dbReference>
<dbReference type="AlphaFoldDB" id="A0AAW0LT85"/>
<comment type="subcellular location">
    <subcellularLocation>
        <location evidence="1">Membrane</location>
        <topology evidence="1">Multi-pass membrane protein</topology>
    </subcellularLocation>
</comment>
<name>A0AAW0LT85_QUESU</name>
<evidence type="ECO:0000256" key="1">
    <source>
        <dbReference type="ARBA" id="ARBA00004141"/>
    </source>
</evidence>
<evidence type="ECO:0000256" key="6">
    <source>
        <dbReference type="SAM" id="Phobius"/>
    </source>
</evidence>
<evidence type="ECO:0000313" key="7">
    <source>
        <dbReference type="EMBL" id="KAK7853626.1"/>
    </source>
</evidence>
<evidence type="ECO:0000313" key="8">
    <source>
        <dbReference type="Proteomes" id="UP000237347"/>
    </source>
</evidence>
<dbReference type="EMBL" id="PKMF04000063">
    <property type="protein sequence ID" value="KAK7853626.1"/>
    <property type="molecule type" value="Genomic_DNA"/>
</dbReference>
<dbReference type="Gene3D" id="1.20.1560.10">
    <property type="entry name" value="ABC transporter type 1, transmembrane domain"/>
    <property type="match status" value="1"/>
</dbReference>
<dbReference type="InterPro" id="IPR039421">
    <property type="entry name" value="Type_1_exporter"/>
</dbReference>
<proteinExistence type="predicted"/>
<dbReference type="GO" id="GO:0042626">
    <property type="term" value="F:ATPase-coupled transmembrane transporter activity"/>
    <property type="evidence" value="ECO:0007669"/>
    <property type="project" value="TreeGrafter"/>
</dbReference>
<keyword evidence="2 6" id="KW-0812">Transmembrane</keyword>
<evidence type="ECO:0000256" key="5">
    <source>
        <dbReference type="SAM" id="MobiDB-lite"/>
    </source>
</evidence>
<dbReference type="SUPFAM" id="SSF90123">
    <property type="entry name" value="ABC transporter transmembrane region"/>
    <property type="match status" value="1"/>
</dbReference>
<feature type="compositionally biased region" description="Basic and acidic residues" evidence="5">
    <location>
        <begin position="36"/>
        <end position="45"/>
    </location>
</feature>
<evidence type="ECO:0000256" key="4">
    <source>
        <dbReference type="ARBA" id="ARBA00023136"/>
    </source>
</evidence>
<dbReference type="InterPro" id="IPR036640">
    <property type="entry name" value="ABC1_TM_sf"/>
</dbReference>
<protein>
    <submittedName>
        <fullName evidence="7">Abc transporter b family member 12</fullName>
    </submittedName>
</protein>